<dbReference type="KEGG" id="aagg:ETAA8_68310"/>
<dbReference type="AlphaFoldDB" id="A0A517YN78"/>
<dbReference type="PANTHER" id="PTHR32100">
    <property type="entry name" value="OMEGA-6 FATTY ACID DESATURASE, CHLOROPLASTIC"/>
    <property type="match status" value="1"/>
</dbReference>
<evidence type="ECO:0000259" key="2">
    <source>
        <dbReference type="Pfam" id="PF00487"/>
    </source>
</evidence>
<gene>
    <name evidence="3" type="primary">desA</name>
    <name evidence="3" type="ORF">ETAA8_68310</name>
</gene>
<dbReference type="Proteomes" id="UP000315017">
    <property type="component" value="Chromosome"/>
</dbReference>
<dbReference type="OrthoDB" id="104711at2"/>
<dbReference type="EC" id="1.14.19.6" evidence="3"/>
<evidence type="ECO:0000313" key="4">
    <source>
        <dbReference type="Proteomes" id="UP000315017"/>
    </source>
</evidence>
<feature type="transmembrane region" description="Helical" evidence="1">
    <location>
        <begin position="188"/>
        <end position="206"/>
    </location>
</feature>
<dbReference type="Pfam" id="PF00487">
    <property type="entry name" value="FA_desaturase"/>
    <property type="match status" value="1"/>
</dbReference>
<protein>
    <submittedName>
        <fullName evidence="3">Delta(12)-fatty-acid desaturase</fullName>
        <ecNumber evidence="3">1.14.19.6</ecNumber>
    </submittedName>
</protein>
<dbReference type="InterPro" id="IPR005804">
    <property type="entry name" value="FA_desaturase_dom"/>
</dbReference>
<proteinExistence type="predicted"/>
<feature type="transmembrane region" description="Helical" evidence="1">
    <location>
        <begin position="55"/>
        <end position="72"/>
    </location>
</feature>
<accession>A0A517YN78</accession>
<name>A0A517YN78_9BACT</name>
<evidence type="ECO:0000256" key="1">
    <source>
        <dbReference type="SAM" id="Phobius"/>
    </source>
</evidence>
<dbReference type="GO" id="GO:0006629">
    <property type="term" value="P:lipid metabolic process"/>
    <property type="evidence" value="ECO:0007669"/>
    <property type="project" value="InterPro"/>
</dbReference>
<keyword evidence="1" id="KW-1133">Transmembrane helix</keyword>
<evidence type="ECO:0000313" key="3">
    <source>
        <dbReference type="EMBL" id="QDU31671.1"/>
    </source>
</evidence>
<feature type="transmembrane region" description="Helical" evidence="1">
    <location>
        <begin position="212"/>
        <end position="237"/>
    </location>
</feature>
<feature type="transmembrane region" description="Helical" evidence="1">
    <location>
        <begin position="30"/>
        <end position="49"/>
    </location>
</feature>
<sequence length="366" mass="41659">MSTAPPKISQLRASIPETFRLRSTLKGVSLFLLTGTLYVLTFIACLAEPHPGLQFAWGFANSVCISVLFIIGHDACHGSLTPSNFLNQVLGRLAFLPSWHPFTSWHLAHNQLHHCFTNLRTKDYVWVPLSKAEYDALPAYRRALERHYRTLAGVGSYYLIEIWYRHLMFPRSSDHQVLPRFTSLFDRGIVAVFALGQIAIAAAVGWPSTGQMLINVALAVIVPQLLWNWFMGLVILLHHTHPKVRWYDDPEEWSFYAGQVQGTVHVKFPWPLGPMLHHIMEHTAHHIDPRVPLYNLPAAQLAVEQSYAEDVIVSPFKIRQLLGILRQCKLYDYRRQCWLAFDGTPTTEPAAELVRSQMSCETAKLS</sequence>
<reference evidence="3 4" key="1">
    <citation type="submission" date="2019-02" db="EMBL/GenBank/DDBJ databases">
        <title>Deep-cultivation of Planctomycetes and their phenomic and genomic characterization uncovers novel biology.</title>
        <authorList>
            <person name="Wiegand S."/>
            <person name="Jogler M."/>
            <person name="Boedeker C."/>
            <person name="Pinto D."/>
            <person name="Vollmers J."/>
            <person name="Rivas-Marin E."/>
            <person name="Kohn T."/>
            <person name="Peeters S.H."/>
            <person name="Heuer A."/>
            <person name="Rast P."/>
            <person name="Oberbeckmann S."/>
            <person name="Bunk B."/>
            <person name="Jeske O."/>
            <person name="Meyerdierks A."/>
            <person name="Storesund J.E."/>
            <person name="Kallscheuer N."/>
            <person name="Luecker S."/>
            <person name="Lage O.M."/>
            <person name="Pohl T."/>
            <person name="Merkel B.J."/>
            <person name="Hornburger P."/>
            <person name="Mueller R.-W."/>
            <person name="Bruemmer F."/>
            <person name="Labrenz M."/>
            <person name="Spormann A.M."/>
            <person name="Op den Camp H."/>
            <person name="Overmann J."/>
            <person name="Amann R."/>
            <person name="Jetten M.S.M."/>
            <person name="Mascher T."/>
            <person name="Medema M.H."/>
            <person name="Devos D.P."/>
            <person name="Kaster A.-K."/>
            <person name="Ovreas L."/>
            <person name="Rohde M."/>
            <person name="Galperin M.Y."/>
            <person name="Jogler C."/>
        </authorList>
    </citation>
    <scope>NUCLEOTIDE SEQUENCE [LARGE SCALE GENOMIC DNA]</scope>
    <source>
        <strain evidence="3 4">ETA_A8</strain>
    </source>
</reference>
<keyword evidence="1" id="KW-0472">Membrane</keyword>
<feature type="domain" description="Fatty acid desaturase" evidence="2">
    <location>
        <begin position="58"/>
        <end position="309"/>
    </location>
</feature>
<keyword evidence="1" id="KW-0812">Transmembrane</keyword>
<dbReference type="EMBL" id="CP036274">
    <property type="protein sequence ID" value="QDU31671.1"/>
    <property type="molecule type" value="Genomic_DNA"/>
</dbReference>
<dbReference type="InterPro" id="IPR012171">
    <property type="entry name" value="Fatty_acid_desaturase"/>
</dbReference>
<organism evidence="3 4">
    <name type="scientific">Anatilimnocola aggregata</name>
    <dbReference type="NCBI Taxonomy" id="2528021"/>
    <lineage>
        <taxon>Bacteria</taxon>
        <taxon>Pseudomonadati</taxon>
        <taxon>Planctomycetota</taxon>
        <taxon>Planctomycetia</taxon>
        <taxon>Pirellulales</taxon>
        <taxon>Pirellulaceae</taxon>
        <taxon>Anatilimnocola</taxon>
    </lineage>
</organism>
<keyword evidence="3" id="KW-0560">Oxidoreductase</keyword>
<keyword evidence="4" id="KW-1185">Reference proteome</keyword>
<dbReference type="GO" id="GO:0102985">
    <property type="term" value="F:acyl-CoA (9+3)-desaturase activity"/>
    <property type="evidence" value="ECO:0007669"/>
    <property type="project" value="UniProtKB-EC"/>
</dbReference>
<dbReference type="RefSeq" id="WP_145099191.1">
    <property type="nucleotide sequence ID" value="NZ_CP036274.1"/>
</dbReference>